<protein>
    <submittedName>
        <fullName evidence="3">TAXI family TRAP transporter solute-binding subunit</fullName>
    </submittedName>
</protein>
<dbReference type="AlphaFoldDB" id="A0A372LQB0"/>
<dbReference type="InterPro" id="IPR011852">
    <property type="entry name" value="TRAP_TAXI"/>
</dbReference>
<evidence type="ECO:0000256" key="2">
    <source>
        <dbReference type="SAM" id="SignalP"/>
    </source>
</evidence>
<keyword evidence="4" id="KW-1185">Reference proteome</keyword>
<dbReference type="CDD" id="cd13567">
    <property type="entry name" value="PBP2_TtGluBP"/>
    <property type="match status" value="1"/>
</dbReference>
<feature type="region of interest" description="Disordered" evidence="1">
    <location>
        <begin position="28"/>
        <end position="52"/>
    </location>
</feature>
<evidence type="ECO:0000313" key="4">
    <source>
        <dbReference type="Proteomes" id="UP000264541"/>
    </source>
</evidence>
<dbReference type="NCBIfam" id="TIGR02122">
    <property type="entry name" value="TRAP_TAXI"/>
    <property type="match status" value="1"/>
</dbReference>
<feature type="signal peptide" evidence="2">
    <location>
        <begin position="1"/>
        <end position="22"/>
    </location>
</feature>
<evidence type="ECO:0000256" key="1">
    <source>
        <dbReference type="SAM" id="MobiDB-lite"/>
    </source>
</evidence>
<feature type="chain" id="PRO_5016952066" evidence="2">
    <location>
        <begin position="23"/>
        <end position="345"/>
    </location>
</feature>
<dbReference type="Gene3D" id="3.40.190.10">
    <property type="entry name" value="Periplasmic binding protein-like II"/>
    <property type="match status" value="2"/>
</dbReference>
<dbReference type="OrthoDB" id="9776669at2"/>
<keyword evidence="2" id="KW-0732">Signal</keyword>
<comment type="caution">
    <text evidence="3">The sequence shown here is derived from an EMBL/GenBank/DDBJ whole genome shotgun (WGS) entry which is preliminary data.</text>
</comment>
<name>A0A372LQB0_9BACI</name>
<organism evidence="3 4">
    <name type="scientific">Peribacillus saganii</name>
    <dbReference type="NCBI Taxonomy" id="2303992"/>
    <lineage>
        <taxon>Bacteria</taxon>
        <taxon>Bacillati</taxon>
        <taxon>Bacillota</taxon>
        <taxon>Bacilli</taxon>
        <taxon>Bacillales</taxon>
        <taxon>Bacillaceae</taxon>
        <taxon>Peribacillus</taxon>
    </lineage>
</organism>
<dbReference type="PROSITE" id="PS51257">
    <property type="entry name" value="PROKAR_LIPOPROTEIN"/>
    <property type="match status" value="1"/>
</dbReference>
<reference evidence="3 4" key="1">
    <citation type="submission" date="2018-08" db="EMBL/GenBank/DDBJ databases">
        <title>Bacillus chawlae sp. nov., Bacillus glennii sp. nov., and Bacillus saganii sp. nov. Isolated from the Vehicle Assembly Building at Kennedy Space Center where the Viking Spacecraft were Assembled.</title>
        <authorList>
            <person name="Seuylemezian A."/>
            <person name="Vaishampayan P."/>
        </authorList>
    </citation>
    <scope>NUCLEOTIDE SEQUENCE [LARGE SCALE GENOMIC DNA]</scope>
    <source>
        <strain evidence="3 4">V47-23a</strain>
    </source>
</reference>
<proteinExistence type="predicted"/>
<gene>
    <name evidence="3" type="ORF">D0469_07265</name>
</gene>
<dbReference type="EMBL" id="QVTE01000016">
    <property type="protein sequence ID" value="RFU70391.1"/>
    <property type="molecule type" value="Genomic_DNA"/>
</dbReference>
<dbReference type="SUPFAM" id="SSF53850">
    <property type="entry name" value="Periplasmic binding protein-like II"/>
    <property type="match status" value="1"/>
</dbReference>
<evidence type="ECO:0000313" key="3">
    <source>
        <dbReference type="EMBL" id="RFU70391.1"/>
    </source>
</evidence>
<dbReference type="Pfam" id="PF16868">
    <property type="entry name" value="NMT1_3"/>
    <property type="match status" value="1"/>
</dbReference>
<dbReference type="RefSeq" id="WP_117325973.1">
    <property type="nucleotide sequence ID" value="NZ_QVTE01000016.1"/>
</dbReference>
<sequence>MKRILKKGMLLSIFVALSILGAACSGGGNKVTSTNSPTETEKPAERTSPGSSEAISIVTGATSGTYYPLGGGIGKALNGAGIGVNATVESTGGSNENVRLLGQGEAEIGFTETGIAYYGYEGIEMFKDNKFDNLRGIMSLYANLMQTVVMKDSGIQSYADLKGKTVAIGIQGSSSALNMQLVLKEYGLSLGDIKPQFVSYSEGVTMLKDGQIDAVMIDSGIPNSAVTDITTQHDVNILPIEEEKIKSLVSKYPYFSNMVIIPKGTYEGIDVDVPTAGAKVMLVTHAGVSEEMVYKLTKTIFEKKEEIIKIHPRGDSIDLKTATDGMSIPLHPGAEKYLREQGAIK</sequence>
<dbReference type="Proteomes" id="UP000264541">
    <property type="component" value="Unassembled WGS sequence"/>
</dbReference>
<dbReference type="PANTHER" id="PTHR42941">
    <property type="entry name" value="SLL1037 PROTEIN"/>
    <property type="match status" value="1"/>
</dbReference>
<accession>A0A372LQB0</accession>
<dbReference type="PANTHER" id="PTHR42941:SF1">
    <property type="entry name" value="SLL1037 PROTEIN"/>
    <property type="match status" value="1"/>
</dbReference>